<comment type="caution">
    <text evidence="7">The sequence shown here is derived from an EMBL/GenBank/DDBJ whole genome shotgun (WGS) entry which is preliminary data.</text>
</comment>
<protein>
    <recommendedName>
        <fullName evidence="2">[acyl-carrier-protein] S-malonyltransferase</fullName>
        <ecNumber evidence="2">2.3.1.39</ecNumber>
    </recommendedName>
</protein>
<dbReference type="EMBL" id="PDSK01000077">
    <property type="protein sequence ID" value="PIE34749.1"/>
    <property type="molecule type" value="Genomic_DNA"/>
</dbReference>
<keyword evidence="3" id="KW-0808">Transferase</keyword>
<dbReference type="PANTHER" id="PTHR42681">
    <property type="entry name" value="MALONYL-COA-ACYL CARRIER PROTEIN TRANSACYLASE, MITOCHONDRIAL"/>
    <property type="match status" value="1"/>
</dbReference>
<dbReference type="Proteomes" id="UP000230821">
    <property type="component" value="Unassembled WGS sequence"/>
</dbReference>
<proteinExistence type="inferred from homology"/>
<dbReference type="FunFam" id="3.30.70.250:FF:000001">
    <property type="entry name" value="Malonyl CoA-acyl carrier protein transacylase"/>
    <property type="match status" value="1"/>
</dbReference>
<keyword evidence="4" id="KW-0012">Acyltransferase</keyword>
<gene>
    <name evidence="7" type="ORF">CSA56_06940</name>
</gene>
<evidence type="ECO:0000256" key="3">
    <source>
        <dbReference type="ARBA" id="ARBA00022679"/>
    </source>
</evidence>
<dbReference type="GO" id="GO:0004314">
    <property type="term" value="F:[acyl-carrier-protein] S-malonyltransferase activity"/>
    <property type="evidence" value="ECO:0007669"/>
    <property type="project" value="UniProtKB-EC"/>
</dbReference>
<feature type="domain" description="Malonyl-CoA:ACP transacylase (MAT)" evidence="6">
    <location>
        <begin position="1"/>
        <end position="182"/>
    </location>
</feature>
<organism evidence="7 8">
    <name type="scientific">candidate division KSB3 bacterium</name>
    <dbReference type="NCBI Taxonomy" id="2044937"/>
    <lineage>
        <taxon>Bacteria</taxon>
        <taxon>candidate division KSB3</taxon>
    </lineage>
</organism>
<dbReference type="Pfam" id="PF00698">
    <property type="entry name" value="Acyl_transf_1"/>
    <property type="match status" value="1"/>
</dbReference>
<dbReference type="SUPFAM" id="SSF52151">
    <property type="entry name" value="FabD/lysophospholipase-like"/>
    <property type="match status" value="1"/>
</dbReference>
<dbReference type="AlphaFoldDB" id="A0A2G6KIX1"/>
<evidence type="ECO:0000313" key="8">
    <source>
        <dbReference type="Proteomes" id="UP000230821"/>
    </source>
</evidence>
<evidence type="ECO:0000259" key="6">
    <source>
        <dbReference type="SMART" id="SM00827"/>
    </source>
</evidence>
<reference evidence="7 8" key="1">
    <citation type="submission" date="2017-10" db="EMBL/GenBank/DDBJ databases">
        <title>Novel microbial diversity and functional potential in the marine mammal oral microbiome.</title>
        <authorList>
            <person name="Dudek N.K."/>
            <person name="Sun C.L."/>
            <person name="Burstein D."/>
            <person name="Kantor R.S."/>
            <person name="Aliaga Goltsman D.S."/>
            <person name="Bik E.M."/>
            <person name="Thomas B.C."/>
            <person name="Banfield J.F."/>
            <person name="Relman D.A."/>
        </authorList>
    </citation>
    <scope>NUCLEOTIDE SEQUENCE [LARGE SCALE GENOMIC DNA]</scope>
    <source>
        <strain evidence="7">DOLJORAL78_47_16</strain>
    </source>
</reference>
<comment type="similarity">
    <text evidence="1">Belongs to the FabD family.</text>
</comment>
<comment type="catalytic activity">
    <reaction evidence="5">
        <text>holo-[ACP] + malonyl-CoA = malonyl-[ACP] + CoA</text>
        <dbReference type="Rhea" id="RHEA:41792"/>
        <dbReference type="Rhea" id="RHEA-COMP:9623"/>
        <dbReference type="Rhea" id="RHEA-COMP:9685"/>
        <dbReference type="ChEBI" id="CHEBI:57287"/>
        <dbReference type="ChEBI" id="CHEBI:57384"/>
        <dbReference type="ChEBI" id="CHEBI:64479"/>
        <dbReference type="ChEBI" id="CHEBI:78449"/>
        <dbReference type="EC" id="2.3.1.39"/>
    </reaction>
</comment>
<dbReference type="GO" id="GO:0005829">
    <property type="term" value="C:cytosol"/>
    <property type="evidence" value="ECO:0007669"/>
    <property type="project" value="TreeGrafter"/>
</dbReference>
<dbReference type="InterPro" id="IPR014043">
    <property type="entry name" value="Acyl_transferase_dom"/>
</dbReference>
<dbReference type="InterPro" id="IPR001227">
    <property type="entry name" value="Ac_transferase_dom_sf"/>
</dbReference>
<dbReference type="SMART" id="SM00827">
    <property type="entry name" value="PKS_AT"/>
    <property type="match status" value="1"/>
</dbReference>
<evidence type="ECO:0000256" key="5">
    <source>
        <dbReference type="ARBA" id="ARBA00048462"/>
    </source>
</evidence>
<dbReference type="PANTHER" id="PTHR42681:SF1">
    <property type="entry name" value="MALONYL-COA-ACYL CARRIER PROTEIN TRANSACYLASE, MITOCHONDRIAL"/>
    <property type="match status" value="1"/>
</dbReference>
<evidence type="ECO:0000256" key="1">
    <source>
        <dbReference type="ARBA" id="ARBA00008217"/>
    </source>
</evidence>
<dbReference type="InterPro" id="IPR050858">
    <property type="entry name" value="Mal-CoA-ACP_Trans/PKS_FabD"/>
</dbReference>
<dbReference type="GO" id="GO:0006633">
    <property type="term" value="P:fatty acid biosynthetic process"/>
    <property type="evidence" value="ECO:0007669"/>
    <property type="project" value="TreeGrafter"/>
</dbReference>
<evidence type="ECO:0000256" key="4">
    <source>
        <dbReference type="ARBA" id="ARBA00023315"/>
    </source>
</evidence>
<dbReference type="Gene3D" id="3.30.70.250">
    <property type="entry name" value="Malonyl-CoA ACP transacylase, ACP-binding"/>
    <property type="match status" value="1"/>
</dbReference>
<evidence type="ECO:0000256" key="2">
    <source>
        <dbReference type="ARBA" id="ARBA00013258"/>
    </source>
</evidence>
<name>A0A2G6KIX1_9BACT</name>
<dbReference type="InterPro" id="IPR016035">
    <property type="entry name" value="Acyl_Trfase/lysoPLipase"/>
</dbReference>
<evidence type="ECO:0000313" key="7">
    <source>
        <dbReference type="EMBL" id="PIE34749.1"/>
    </source>
</evidence>
<sequence>MAAIIGMEQDVVEGYCQQVSRDDNIVTLANVNSPGQYVISGHVKAVNEVVELAKEGGAKRAIPLAVSAPFHCALMRPAAEKLEDAMQAVTFNDLTIPLVNNAEASILKTGREARESLVRQMYKSVEWEKSVRLMIEQGVTTFIEVGPGKVLSGLLRRIDKKMKGINVGDLTTLEKTIQTLQG</sequence>
<accession>A0A2G6KIX1</accession>
<dbReference type="Gene3D" id="3.40.366.10">
    <property type="entry name" value="Malonyl-Coenzyme A Acyl Carrier Protein, domain 2"/>
    <property type="match status" value="1"/>
</dbReference>
<dbReference type="EC" id="2.3.1.39" evidence="2"/>